<dbReference type="AlphaFoldDB" id="A0ABD2UXK2"/>
<organism evidence="2 3">
    <name type="scientific">Solanum stoloniferum</name>
    <dbReference type="NCBI Taxonomy" id="62892"/>
    <lineage>
        <taxon>Eukaryota</taxon>
        <taxon>Viridiplantae</taxon>
        <taxon>Streptophyta</taxon>
        <taxon>Embryophyta</taxon>
        <taxon>Tracheophyta</taxon>
        <taxon>Spermatophyta</taxon>
        <taxon>Magnoliopsida</taxon>
        <taxon>eudicotyledons</taxon>
        <taxon>Gunneridae</taxon>
        <taxon>Pentapetalae</taxon>
        <taxon>asterids</taxon>
        <taxon>lamiids</taxon>
        <taxon>Solanales</taxon>
        <taxon>Solanaceae</taxon>
        <taxon>Solanoideae</taxon>
        <taxon>Solaneae</taxon>
        <taxon>Solanum</taxon>
    </lineage>
</organism>
<dbReference type="Proteomes" id="UP001627284">
    <property type="component" value="Unassembled WGS sequence"/>
</dbReference>
<gene>
    <name evidence="2" type="ORF">AABB24_005526</name>
</gene>
<dbReference type="EMBL" id="JBJKTR010000003">
    <property type="protein sequence ID" value="KAL3373580.1"/>
    <property type="molecule type" value="Genomic_DNA"/>
</dbReference>
<proteinExistence type="predicted"/>
<keyword evidence="3" id="KW-1185">Reference proteome</keyword>
<accession>A0ABD2UXK2</accession>
<comment type="caution">
    <text evidence="2">The sequence shown here is derived from an EMBL/GenBank/DDBJ whole genome shotgun (WGS) entry which is preliminary data.</text>
</comment>
<protein>
    <submittedName>
        <fullName evidence="2">Uncharacterized protein</fullName>
    </submittedName>
</protein>
<reference evidence="2 3" key="1">
    <citation type="submission" date="2024-05" db="EMBL/GenBank/DDBJ databases">
        <title>De novo assembly of an allotetraploid wild potato.</title>
        <authorList>
            <person name="Hosaka A.J."/>
        </authorList>
    </citation>
    <scope>NUCLEOTIDE SEQUENCE [LARGE SCALE GENOMIC DNA]</scope>
    <source>
        <tissue evidence="2">Young leaves</tissue>
    </source>
</reference>
<evidence type="ECO:0000256" key="1">
    <source>
        <dbReference type="SAM" id="MobiDB-lite"/>
    </source>
</evidence>
<sequence length="106" mass="12371">KTFHFPTFPNTSVHYLQRKPTHRTLPANPHHKNTMDSTLPPSSPIDNTELAMVLFQYSLEILYKPQILYTIVHIQSLKLPSLRGNLEFSKLSKSLVKKRFHMVKMK</sequence>
<evidence type="ECO:0000313" key="2">
    <source>
        <dbReference type="EMBL" id="KAL3373580.1"/>
    </source>
</evidence>
<feature type="non-terminal residue" evidence="2">
    <location>
        <position position="1"/>
    </location>
</feature>
<name>A0ABD2UXK2_9SOLN</name>
<evidence type="ECO:0000313" key="3">
    <source>
        <dbReference type="Proteomes" id="UP001627284"/>
    </source>
</evidence>
<feature type="region of interest" description="Disordered" evidence="1">
    <location>
        <begin position="22"/>
        <end position="42"/>
    </location>
</feature>